<feature type="region of interest" description="Disordered" evidence="1">
    <location>
        <begin position="168"/>
        <end position="192"/>
    </location>
</feature>
<feature type="compositionally biased region" description="Polar residues" evidence="1">
    <location>
        <begin position="14"/>
        <end position="24"/>
    </location>
</feature>
<dbReference type="InterPro" id="IPR019181">
    <property type="entry name" value="LSM12_ABD"/>
</dbReference>
<name>A0A316Z283_9BASI</name>
<dbReference type="PROSITE" id="PS52001">
    <property type="entry name" value="AD"/>
    <property type="match status" value="1"/>
</dbReference>
<gene>
    <name evidence="3" type="ORF">FA10DRAFT_225992</name>
</gene>
<evidence type="ECO:0000256" key="1">
    <source>
        <dbReference type="SAM" id="MobiDB-lite"/>
    </source>
</evidence>
<dbReference type="Proteomes" id="UP000245768">
    <property type="component" value="Unassembled WGS sequence"/>
</dbReference>
<evidence type="ECO:0000259" key="2">
    <source>
        <dbReference type="PROSITE" id="PS52001"/>
    </source>
</evidence>
<dbReference type="EMBL" id="KZ819634">
    <property type="protein sequence ID" value="PWN94295.1"/>
    <property type="molecule type" value="Genomic_DNA"/>
</dbReference>
<dbReference type="STRING" id="215250.A0A316Z283"/>
<sequence>MGLAVLEVPRGFPASSSKGPSSTVALPYPTNAAAYPTPQLSSLKVAAQGGDSGSSRTSFNLVKLRRITSVKPLQDASASKLSLTPCREVNVQAAEARERAATGEALKRAAKIGVGVSKLGQDVFDALSKTLPCRWADQHIIVMDEMVVSPAEYDKAHIPNMSQEMLQALADGKDAPGAPPDGKQKATRWQRVSKVLEGERRKILSRQQQ</sequence>
<evidence type="ECO:0000313" key="3">
    <source>
        <dbReference type="EMBL" id="PWN94295.1"/>
    </source>
</evidence>
<dbReference type="SMART" id="SM00995">
    <property type="entry name" value="AD"/>
    <property type="match status" value="1"/>
</dbReference>
<dbReference type="InterPro" id="IPR047574">
    <property type="entry name" value="AD"/>
</dbReference>
<dbReference type="PANTHER" id="PTHR13542">
    <property type="entry name" value="LSM12 HOMOLOG"/>
    <property type="match status" value="1"/>
</dbReference>
<reference evidence="3 4" key="1">
    <citation type="journal article" date="2018" name="Mol. Biol. Evol.">
        <title>Broad Genomic Sampling Reveals a Smut Pathogenic Ancestry of the Fungal Clade Ustilaginomycotina.</title>
        <authorList>
            <person name="Kijpornyongpan T."/>
            <person name="Mondo S.J."/>
            <person name="Barry K."/>
            <person name="Sandor L."/>
            <person name="Lee J."/>
            <person name="Lipzen A."/>
            <person name="Pangilinan J."/>
            <person name="LaButti K."/>
            <person name="Hainaut M."/>
            <person name="Henrissat B."/>
            <person name="Grigoriev I.V."/>
            <person name="Spatafora J.W."/>
            <person name="Aime M.C."/>
        </authorList>
    </citation>
    <scope>NUCLEOTIDE SEQUENCE [LARGE SCALE GENOMIC DNA]</scope>
    <source>
        <strain evidence="3 4">MCA 4198</strain>
    </source>
</reference>
<feature type="domain" description="AD" evidence="2">
    <location>
        <begin position="87"/>
        <end position="204"/>
    </location>
</feature>
<dbReference type="GeneID" id="37040583"/>
<evidence type="ECO:0000313" key="4">
    <source>
        <dbReference type="Proteomes" id="UP000245768"/>
    </source>
</evidence>
<dbReference type="Pfam" id="PF09793">
    <property type="entry name" value="AD"/>
    <property type="match status" value="1"/>
</dbReference>
<dbReference type="OrthoDB" id="1057137at2759"/>
<protein>
    <recommendedName>
        <fullName evidence="2">AD domain-containing protein</fullName>
    </recommendedName>
</protein>
<dbReference type="InterPro" id="IPR039683">
    <property type="entry name" value="Lsm12-like"/>
</dbReference>
<proteinExistence type="predicted"/>
<keyword evidence="4" id="KW-1185">Reference proteome</keyword>
<dbReference type="AlphaFoldDB" id="A0A316Z283"/>
<accession>A0A316Z283</accession>
<organism evidence="3 4">
    <name type="scientific">Acaromyces ingoldii</name>
    <dbReference type="NCBI Taxonomy" id="215250"/>
    <lineage>
        <taxon>Eukaryota</taxon>
        <taxon>Fungi</taxon>
        <taxon>Dikarya</taxon>
        <taxon>Basidiomycota</taxon>
        <taxon>Ustilaginomycotina</taxon>
        <taxon>Exobasidiomycetes</taxon>
        <taxon>Exobasidiales</taxon>
        <taxon>Cryptobasidiaceae</taxon>
        <taxon>Acaromyces</taxon>
    </lineage>
</organism>
<feature type="region of interest" description="Disordered" evidence="1">
    <location>
        <begin position="1"/>
        <end position="30"/>
    </location>
</feature>
<dbReference type="RefSeq" id="XP_025381493.1">
    <property type="nucleotide sequence ID" value="XM_025518667.1"/>
</dbReference>
<dbReference type="InParanoid" id="A0A316Z283"/>